<evidence type="ECO:0000313" key="4">
    <source>
        <dbReference type="Proteomes" id="UP000507470"/>
    </source>
</evidence>
<dbReference type="SUPFAM" id="SSF56176">
    <property type="entry name" value="FAD-binding/transporter-associated domain-like"/>
    <property type="match status" value="1"/>
</dbReference>
<dbReference type="PROSITE" id="PS51387">
    <property type="entry name" value="FAD_PCMH"/>
    <property type="match status" value="1"/>
</dbReference>
<protein>
    <recommendedName>
        <fullName evidence="2">FAD-binding PCMH-type domain-containing protein</fullName>
    </recommendedName>
</protein>
<dbReference type="InterPro" id="IPR006094">
    <property type="entry name" value="Oxid_FAD_bind_N"/>
</dbReference>
<gene>
    <name evidence="3" type="ORF">MCOR_43573</name>
</gene>
<dbReference type="Pfam" id="PF01565">
    <property type="entry name" value="FAD_binding_4"/>
    <property type="match status" value="1"/>
</dbReference>
<dbReference type="InterPro" id="IPR016166">
    <property type="entry name" value="FAD-bd_PCMH"/>
</dbReference>
<dbReference type="GO" id="GO:0016899">
    <property type="term" value="F:oxidoreductase activity, acting on the CH-OH group of donors, oxygen as acceptor"/>
    <property type="evidence" value="ECO:0007669"/>
    <property type="project" value="InterPro"/>
</dbReference>
<dbReference type="EMBL" id="CACVKT020007769">
    <property type="protein sequence ID" value="CAC5410382.1"/>
    <property type="molecule type" value="Genomic_DNA"/>
</dbReference>
<sequence>MEALKFVFLLSFILLVSGIELKKDDHARHRRAAGDNVAEMDEIARSNEVYKRMRSQLSLLEYLIGRRGPRVHIRQFINWDKTIIIDNLFYVKPTTIWEVARVIKAASMTGIRVRATGAGHTRSPLYPDEGHIMMDVRDLKRHDGPDMELHKPNQMRPYYTVTVITGVYEYDLNEFLVKNGLSMLSQPLNVNETVGGMLALSTHGSTWNAPTWSGYVVELRLMDARGRLRRFTIESHTELMKALMCNLGMMGIMYDITIQVNGTLIAKVQNQFVPLEDLFYNQTNLRETVTSHFLTEISWYPFNSVTPEEEKVFLHNNTVLDSWTVGRDLVWLRTIVLVDSVPDGYTIEGPGFLPTGGSLSGGNITGILRGKATLAIAKELPSISYHYLVDAFPTLNIPLHGSETSAAFVLNIDNQFSRPFRAFQFMTEKVERQIKTKGSSPLNAFLPRFLQNMDCLLCFGNNGIQQDDDSGRSMVIDFLAPPTQFGFYDTAADFVHKFRQEKIRPHWAKRHTDIPGIVDIIKETYGDNINKFTQLKFDSGIDRCGIFMNKYLMEIFGRPQNYFKWC</sequence>
<evidence type="ECO:0000313" key="3">
    <source>
        <dbReference type="EMBL" id="CAC5410382.1"/>
    </source>
</evidence>
<dbReference type="InterPro" id="IPR016167">
    <property type="entry name" value="FAD-bd_PCMH_sub1"/>
</dbReference>
<dbReference type="AlphaFoldDB" id="A0A6J8DRW3"/>
<reference evidence="3 4" key="1">
    <citation type="submission" date="2020-06" db="EMBL/GenBank/DDBJ databases">
        <authorList>
            <person name="Li R."/>
            <person name="Bekaert M."/>
        </authorList>
    </citation>
    <scope>NUCLEOTIDE SEQUENCE [LARGE SCALE GENOMIC DNA]</scope>
    <source>
        <strain evidence="4">wild</strain>
    </source>
</reference>
<organism evidence="3 4">
    <name type="scientific">Mytilus coruscus</name>
    <name type="common">Sea mussel</name>
    <dbReference type="NCBI Taxonomy" id="42192"/>
    <lineage>
        <taxon>Eukaryota</taxon>
        <taxon>Metazoa</taxon>
        <taxon>Spiralia</taxon>
        <taxon>Lophotrochozoa</taxon>
        <taxon>Mollusca</taxon>
        <taxon>Bivalvia</taxon>
        <taxon>Autobranchia</taxon>
        <taxon>Pteriomorphia</taxon>
        <taxon>Mytilida</taxon>
        <taxon>Mytiloidea</taxon>
        <taxon>Mytilidae</taxon>
        <taxon>Mytilinae</taxon>
        <taxon>Mytilus</taxon>
    </lineage>
</organism>
<dbReference type="Proteomes" id="UP000507470">
    <property type="component" value="Unassembled WGS sequence"/>
</dbReference>
<proteinExistence type="predicted"/>
<dbReference type="OrthoDB" id="610608at2759"/>
<dbReference type="Gene3D" id="3.30.465.10">
    <property type="match status" value="1"/>
</dbReference>
<accession>A0A6J8DRW3</accession>
<feature type="domain" description="FAD-binding PCMH-type" evidence="2">
    <location>
        <begin position="83"/>
        <end position="263"/>
    </location>
</feature>
<evidence type="ECO:0000259" key="2">
    <source>
        <dbReference type="PROSITE" id="PS51387"/>
    </source>
</evidence>
<evidence type="ECO:0000256" key="1">
    <source>
        <dbReference type="SAM" id="SignalP"/>
    </source>
</evidence>
<keyword evidence="4" id="KW-1185">Reference proteome</keyword>
<dbReference type="Gene3D" id="3.30.43.10">
    <property type="entry name" value="Uridine Diphospho-n-acetylenolpyruvylglucosamine Reductase, domain 2"/>
    <property type="match status" value="1"/>
</dbReference>
<keyword evidence="1" id="KW-0732">Signal</keyword>
<name>A0A6J8DRW3_MYTCO</name>
<dbReference type="PANTHER" id="PTHR43762">
    <property type="entry name" value="L-GULONOLACTONE OXIDASE"/>
    <property type="match status" value="1"/>
</dbReference>
<dbReference type="InterPro" id="IPR016169">
    <property type="entry name" value="FAD-bd_PCMH_sub2"/>
</dbReference>
<dbReference type="PANTHER" id="PTHR43762:SF1">
    <property type="entry name" value="D-ARABINONO-1,4-LACTONE OXIDASE"/>
    <property type="match status" value="1"/>
</dbReference>
<dbReference type="GO" id="GO:0071949">
    <property type="term" value="F:FAD binding"/>
    <property type="evidence" value="ECO:0007669"/>
    <property type="project" value="InterPro"/>
</dbReference>
<dbReference type="InterPro" id="IPR010031">
    <property type="entry name" value="FAD_lactone_oxidase-like"/>
</dbReference>
<feature type="signal peptide" evidence="1">
    <location>
        <begin position="1"/>
        <end position="18"/>
    </location>
</feature>
<feature type="chain" id="PRO_5026804135" description="FAD-binding PCMH-type domain-containing protein" evidence="1">
    <location>
        <begin position="19"/>
        <end position="566"/>
    </location>
</feature>
<dbReference type="InterPro" id="IPR036318">
    <property type="entry name" value="FAD-bd_PCMH-like_sf"/>
</dbReference>